<accession>C7MDB5</accession>
<dbReference type="PANTHER" id="PTHR42862:SF1">
    <property type="entry name" value="DELTA-1-PYRROLINE-5-CARBOXYLATE DEHYDROGENASE 2, ISOFORM A-RELATED"/>
    <property type="match status" value="1"/>
</dbReference>
<feature type="compositionally biased region" description="Basic and acidic residues" evidence="7">
    <location>
        <begin position="509"/>
        <end position="527"/>
    </location>
</feature>
<evidence type="ECO:0000256" key="5">
    <source>
        <dbReference type="ARBA" id="ARBA00048142"/>
    </source>
</evidence>
<feature type="domain" description="Aldehyde dehydrogenase" evidence="8">
    <location>
        <begin position="582"/>
        <end position="1000"/>
    </location>
</feature>
<proteinExistence type="predicted"/>
<dbReference type="STRING" id="446465.Bfae_17510"/>
<dbReference type="InterPro" id="IPR029041">
    <property type="entry name" value="FAD-linked_oxidoreductase-like"/>
</dbReference>
<evidence type="ECO:0000256" key="4">
    <source>
        <dbReference type="ARBA" id="ARBA00023027"/>
    </source>
</evidence>
<evidence type="ECO:0000259" key="9">
    <source>
        <dbReference type="Pfam" id="PF01619"/>
    </source>
</evidence>
<dbReference type="PATRIC" id="fig|446465.5.peg.1740"/>
<dbReference type="Gene3D" id="3.20.20.220">
    <property type="match status" value="1"/>
</dbReference>
<dbReference type="SUPFAM" id="SSF51730">
    <property type="entry name" value="FAD-linked oxidoreductase"/>
    <property type="match status" value="1"/>
</dbReference>
<dbReference type="eggNOG" id="COG1012">
    <property type="taxonomic scope" value="Bacteria"/>
</dbReference>
<dbReference type="Proteomes" id="UP000001919">
    <property type="component" value="Chromosome"/>
</dbReference>
<protein>
    <recommendedName>
        <fullName evidence="2">L-glutamate gamma-semialdehyde dehydrogenase</fullName>
        <ecNumber evidence="2">1.2.1.88</ecNumber>
    </recommendedName>
</protein>
<evidence type="ECO:0000256" key="3">
    <source>
        <dbReference type="ARBA" id="ARBA00023002"/>
    </source>
</evidence>
<dbReference type="GO" id="GO:0003842">
    <property type="term" value="F:L-glutamate gamma-semialdehyde dehydrogenase activity"/>
    <property type="evidence" value="ECO:0007669"/>
    <property type="project" value="UniProtKB-EC"/>
</dbReference>
<dbReference type="SUPFAM" id="SSF53720">
    <property type="entry name" value="ALDH-like"/>
    <property type="match status" value="1"/>
</dbReference>
<reference evidence="10 11" key="1">
    <citation type="journal article" date="2009" name="Stand. Genomic Sci.">
        <title>Complete genome sequence of Brachybacterium faecium type strain (Schefferle 6-10).</title>
        <authorList>
            <person name="Lapidus A."/>
            <person name="Pukall R."/>
            <person name="Labuttii K."/>
            <person name="Copeland A."/>
            <person name="Del Rio T.G."/>
            <person name="Nolan M."/>
            <person name="Chen F."/>
            <person name="Lucas S."/>
            <person name="Tice H."/>
            <person name="Cheng J.F."/>
            <person name="Bruce D."/>
            <person name="Goodwin L."/>
            <person name="Pitluck S."/>
            <person name="Rohde M."/>
            <person name="Goker M."/>
            <person name="Pati A."/>
            <person name="Ivanova N."/>
            <person name="Mavrommatis K."/>
            <person name="Chen A."/>
            <person name="Palaniappan K."/>
            <person name="D'haeseleer P."/>
            <person name="Chain P."/>
            <person name="Bristow J."/>
            <person name="Eisen J.A."/>
            <person name="Markowitz V."/>
            <person name="Hugenholtz P."/>
            <person name="Kyrpides N.C."/>
            <person name="Klenk H.P."/>
        </authorList>
    </citation>
    <scope>NUCLEOTIDE SEQUENCE [LARGE SCALE GENOMIC DNA]</scope>
    <source>
        <strain evidence="11">ATCC 43885 / DSM 4810 / JCM 11609 / LMG 19847 / NBRC 14762 / NCIMB 9860 / 6-10</strain>
    </source>
</reference>
<dbReference type="InterPro" id="IPR050485">
    <property type="entry name" value="Proline_metab_enzyme"/>
</dbReference>
<dbReference type="Gene3D" id="3.40.605.10">
    <property type="entry name" value="Aldehyde Dehydrogenase, Chain A, domain 1"/>
    <property type="match status" value="1"/>
</dbReference>
<dbReference type="HOGENOM" id="CLU_005682_2_0_11"/>
<dbReference type="InterPro" id="IPR002872">
    <property type="entry name" value="Proline_DH_dom"/>
</dbReference>
<evidence type="ECO:0000256" key="6">
    <source>
        <dbReference type="PIRSR" id="PIRSR000197-1"/>
    </source>
</evidence>
<dbReference type="InterPro" id="IPR016163">
    <property type="entry name" value="Ald_DH_C"/>
</dbReference>
<name>C7MDB5_BRAFD</name>
<dbReference type="InterPro" id="IPR016161">
    <property type="entry name" value="Ald_DH/histidinol_DH"/>
</dbReference>
<organism evidence="10 11">
    <name type="scientific">Brachybacterium faecium (strain ATCC 43885 / DSM 4810 / JCM 11609 / LMG 19847 / NBRC 14762 / NCIMB 9860 / 6-10)</name>
    <dbReference type="NCBI Taxonomy" id="446465"/>
    <lineage>
        <taxon>Bacteria</taxon>
        <taxon>Bacillati</taxon>
        <taxon>Actinomycetota</taxon>
        <taxon>Actinomycetes</taxon>
        <taxon>Micrococcales</taxon>
        <taxon>Dermabacteraceae</taxon>
        <taxon>Brachybacterium</taxon>
    </lineage>
</organism>
<evidence type="ECO:0000256" key="7">
    <source>
        <dbReference type="SAM" id="MobiDB-lite"/>
    </source>
</evidence>
<dbReference type="PIRSF" id="PIRSF000197">
    <property type="entry name" value="Bifunct_PutA"/>
    <property type="match status" value="1"/>
</dbReference>
<feature type="active site" evidence="6">
    <location>
        <position position="816"/>
    </location>
</feature>
<keyword evidence="11" id="KW-1185">Reference proteome</keyword>
<evidence type="ECO:0000256" key="1">
    <source>
        <dbReference type="ARBA" id="ARBA00004786"/>
    </source>
</evidence>
<dbReference type="InterPro" id="IPR016160">
    <property type="entry name" value="Ald_DH_CS_CYS"/>
</dbReference>
<evidence type="ECO:0000259" key="8">
    <source>
        <dbReference type="Pfam" id="PF00171"/>
    </source>
</evidence>
<feature type="region of interest" description="Disordered" evidence="7">
    <location>
        <begin position="509"/>
        <end position="532"/>
    </location>
</feature>
<dbReference type="PROSITE" id="PS00070">
    <property type="entry name" value="ALDEHYDE_DEHYDR_CYS"/>
    <property type="match status" value="1"/>
</dbReference>
<comment type="catalytic activity">
    <reaction evidence="5">
        <text>L-glutamate 5-semialdehyde + NAD(+) + H2O = L-glutamate + NADH + 2 H(+)</text>
        <dbReference type="Rhea" id="RHEA:30235"/>
        <dbReference type="ChEBI" id="CHEBI:15377"/>
        <dbReference type="ChEBI" id="CHEBI:15378"/>
        <dbReference type="ChEBI" id="CHEBI:29985"/>
        <dbReference type="ChEBI" id="CHEBI:57540"/>
        <dbReference type="ChEBI" id="CHEBI:57945"/>
        <dbReference type="ChEBI" id="CHEBI:58066"/>
        <dbReference type="EC" id="1.2.1.88"/>
    </reaction>
</comment>
<comment type="pathway">
    <text evidence="1">Amino-acid degradation; L-proline degradation into L-glutamate; L-glutamate from L-proline: step 2/2.</text>
</comment>
<feature type="domain" description="Proline dehydrogenase" evidence="9">
    <location>
        <begin position="185"/>
        <end position="479"/>
    </location>
</feature>
<dbReference type="Gene3D" id="3.40.309.10">
    <property type="entry name" value="Aldehyde Dehydrogenase, Chain A, domain 2"/>
    <property type="match status" value="1"/>
</dbReference>
<dbReference type="AlphaFoldDB" id="C7MDB5"/>
<dbReference type="InterPro" id="IPR016162">
    <property type="entry name" value="Ald_DH_N"/>
</dbReference>
<dbReference type="EMBL" id="CP001643">
    <property type="protein sequence ID" value="ACU85572.1"/>
    <property type="molecule type" value="Genomic_DNA"/>
</dbReference>
<dbReference type="eggNOG" id="COG0506">
    <property type="taxonomic scope" value="Bacteria"/>
</dbReference>
<evidence type="ECO:0000313" key="10">
    <source>
        <dbReference type="EMBL" id="ACU85572.1"/>
    </source>
</evidence>
<sequence length="1203" mass="129224">MPGPSELTAGAERTYDQGTATAWSPGTVRSPPHCTVAVIPNEEKTPLSPVHPSQSPLDDPRRIPTVEDVAAQVRSWVDAAATRPVPGAATMLSDLLRDPKGLDFTLAFVDRVIRPEDPRAAAVELRRLAQDPPAFLPAPLRRAVALGGAASRLAPSVVVPTAQAAMRRMVGHLILDARPGPLGASITRLTADGTHLNINLLGEAVLGAQEAARRLEGVRELVARPDVDYASIKVSSIVDHLPLWAAAETVDHIVETLLPLYLEAARAERPTFLNMDTEEYRDLELTLQVFEKLLDRPELAMLQAGIVLQAYLPDAPSAMSRLRRFAERRIAEGGAPIKVRLVKGANLSMEQVDASVHGWPQAPLLSKEETDAQYKRMLLEALDPEKLAAVHLGVAGHNLFDVAFAHLLMRERAIPTGPGHGVEFEMLAGMAPGQQAVVREATGTMRLYVPVVHPRHFDVAVSYLVRRLEENASSQNFLSAAFELDSSEELFSREQDRFARALERALRETSVATHRDQDRRDEARDAHGVVPLGSPALPAVPGAFRNTPDTDLSTPANQEWAARITHRIRGSELGEAEARAARRESVEEVDATLTAALEAQPAWEALGVEKRATILRRVAGTLAAHRAELLEVMAAETGKTLEQGDPEVSEAIDFALFYAEQAEQLAALEDLRAQARPLTLVTPPWNFPVAIPTGGTLAALVTGSAVIMKPAPQSRRCGALIGRLLHEAGVPDGVFTLVDVPEDEVGRSLIADPRVSQLILTGASDTAALFASWRPELRILAETSGKNSIIVTPQADLDLAAHDVAASAFGHAGQKCSAASLVITVGSVTTSRRFSAQLADAVLSLHVGMPTDPTVQMGPVIEPPGEKLRSGLTELAEGETWLSRPRQLDEGGRVFSPGVRTGVQEGSAFHLTEYFGPVLGVIHAETLEEAVRIQNGTAFGLTAGLHSLEPSEIAWWTEHVEAGNLYVNRGITGAIVQRQPFGGWKRSAIGQTAKAGGPNYLVHLMDWADAAAVPDALAEADAWLAEARHSDREHWASTFAPRDVQDLHGEINLLRHLPLPVMVRATEGTSTQELRRVLHAAATAGAEVEVSVPQQPLADAALAAGISEAAVRLEDAAAFAARVPTLEQSRIRLLGEADDALRRALAERIEVALLTGAVVASGRVELLPFLHEQAISATNHRYGDPLPHALDLNGGRGWARGCA</sequence>
<evidence type="ECO:0000313" key="11">
    <source>
        <dbReference type="Proteomes" id="UP000001919"/>
    </source>
</evidence>
<dbReference type="InterPro" id="IPR025703">
    <property type="entry name" value="Bifunct_PutA"/>
</dbReference>
<feature type="region of interest" description="Disordered" evidence="7">
    <location>
        <begin position="42"/>
        <end position="61"/>
    </location>
</feature>
<keyword evidence="4" id="KW-0520">NAD</keyword>
<dbReference type="GO" id="GO:0009898">
    <property type="term" value="C:cytoplasmic side of plasma membrane"/>
    <property type="evidence" value="ECO:0007669"/>
    <property type="project" value="TreeGrafter"/>
</dbReference>
<dbReference type="GO" id="GO:0003700">
    <property type="term" value="F:DNA-binding transcription factor activity"/>
    <property type="evidence" value="ECO:0007669"/>
    <property type="project" value="InterPro"/>
</dbReference>
<dbReference type="EC" id="1.2.1.88" evidence="2"/>
<dbReference type="Pfam" id="PF00171">
    <property type="entry name" value="Aldedh"/>
    <property type="match status" value="1"/>
</dbReference>
<gene>
    <name evidence="10" type="ordered locus">Bfae_17510</name>
</gene>
<dbReference type="OrthoDB" id="9812625at2"/>
<feature type="active site" evidence="6">
    <location>
        <position position="782"/>
    </location>
</feature>
<dbReference type="Pfam" id="PF01619">
    <property type="entry name" value="Pro_dh"/>
    <property type="match status" value="1"/>
</dbReference>
<dbReference type="GO" id="GO:0004657">
    <property type="term" value="F:proline dehydrogenase activity"/>
    <property type="evidence" value="ECO:0007669"/>
    <property type="project" value="InterPro"/>
</dbReference>
<dbReference type="PANTHER" id="PTHR42862">
    <property type="entry name" value="DELTA-1-PYRROLINE-5-CARBOXYLATE DEHYDROGENASE 1, ISOFORM A-RELATED"/>
    <property type="match status" value="1"/>
</dbReference>
<evidence type="ECO:0000256" key="2">
    <source>
        <dbReference type="ARBA" id="ARBA00012884"/>
    </source>
</evidence>
<feature type="region of interest" description="Disordered" evidence="7">
    <location>
        <begin position="1"/>
        <end position="31"/>
    </location>
</feature>
<dbReference type="InterPro" id="IPR015590">
    <property type="entry name" value="Aldehyde_DH_dom"/>
</dbReference>
<dbReference type="GO" id="GO:0010133">
    <property type="term" value="P:L-proline catabolic process to L-glutamate"/>
    <property type="evidence" value="ECO:0007669"/>
    <property type="project" value="InterPro"/>
</dbReference>
<keyword evidence="3" id="KW-0560">Oxidoreductase</keyword>
<dbReference type="KEGG" id="bfa:Bfae_17510"/>